<feature type="compositionally biased region" description="Polar residues" evidence="1">
    <location>
        <begin position="147"/>
        <end position="157"/>
    </location>
</feature>
<evidence type="ECO:0000313" key="2">
    <source>
        <dbReference type="EMBL" id="MBR0679448.1"/>
    </source>
</evidence>
<protein>
    <submittedName>
        <fullName evidence="2">Uncharacterized protein</fullName>
    </submittedName>
</protein>
<feature type="compositionally biased region" description="Basic and acidic residues" evidence="1">
    <location>
        <begin position="158"/>
        <end position="175"/>
    </location>
</feature>
<gene>
    <name evidence="2" type="ORF">GXW74_03030</name>
</gene>
<dbReference type="Proteomes" id="UP001138709">
    <property type="component" value="Unassembled WGS sequence"/>
</dbReference>
<reference evidence="2" key="1">
    <citation type="submission" date="2020-01" db="EMBL/GenBank/DDBJ databases">
        <authorList>
            <person name="Rat A."/>
        </authorList>
    </citation>
    <scope>NUCLEOTIDE SEQUENCE</scope>
    <source>
        <strain evidence="2">LMG 31228</strain>
    </source>
</reference>
<reference evidence="2" key="2">
    <citation type="journal article" date="2021" name="Syst. Appl. Microbiol.">
        <title>Roseomonas hellenica sp. nov., isolated from roots of wild-growing Alkanna tinctoria.</title>
        <authorList>
            <person name="Rat A."/>
            <person name="Naranjo H.D."/>
            <person name="Lebbe L."/>
            <person name="Cnockaert M."/>
            <person name="Krigas N."/>
            <person name="Grigoriadou K."/>
            <person name="Maloupa E."/>
            <person name="Willems A."/>
        </authorList>
    </citation>
    <scope>NUCLEOTIDE SEQUENCE</scope>
    <source>
        <strain evidence="2">LMG 31228</strain>
    </source>
</reference>
<dbReference type="RefSeq" id="WP_211844803.1">
    <property type="nucleotide sequence ID" value="NZ_JAAEDL010000002.1"/>
</dbReference>
<organism evidence="2 3">
    <name type="scientific">Neoroseomonas eburnea</name>
    <dbReference type="NCBI Taxonomy" id="1346889"/>
    <lineage>
        <taxon>Bacteria</taxon>
        <taxon>Pseudomonadati</taxon>
        <taxon>Pseudomonadota</taxon>
        <taxon>Alphaproteobacteria</taxon>
        <taxon>Acetobacterales</taxon>
        <taxon>Acetobacteraceae</taxon>
        <taxon>Neoroseomonas</taxon>
    </lineage>
</organism>
<dbReference type="EMBL" id="JAAEDL010000002">
    <property type="protein sequence ID" value="MBR0679448.1"/>
    <property type="molecule type" value="Genomic_DNA"/>
</dbReference>
<accession>A0A9X9X6W2</accession>
<evidence type="ECO:0000256" key="1">
    <source>
        <dbReference type="SAM" id="MobiDB-lite"/>
    </source>
</evidence>
<proteinExistence type="predicted"/>
<keyword evidence="3" id="KW-1185">Reference proteome</keyword>
<comment type="caution">
    <text evidence="2">The sequence shown here is derived from an EMBL/GenBank/DDBJ whole genome shotgun (WGS) entry which is preliminary data.</text>
</comment>
<sequence length="189" mass="22184">MLKSKSKSMQRGTYYNDEEKISKQEFYESTQQTLSKSEIDHFQFGDTKRVEFLNKMRPHIQQLSRIRIRKPAEVAKNLNRKRLFTACGQEWSPRLVAFLLSFLFSSDIDYAARGTRIRQKISASVSKITHSESRHNQVSGHDVARSKSINENSTPSRFNDKKRADIPPRRDRDYPIGFRELMDNIQKKK</sequence>
<evidence type="ECO:0000313" key="3">
    <source>
        <dbReference type="Proteomes" id="UP001138709"/>
    </source>
</evidence>
<feature type="region of interest" description="Disordered" evidence="1">
    <location>
        <begin position="128"/>
        <end position="175"/>
    </location>
</feature>
<name>A0A9X9X6W2_9PROT</name>
<dbReference type="AlphaFoldDB" id="A0A9X9X6W2"/>